<feature type="compositionally biased region" description="Basic and acidic residues" evidence="1">
    <location>
        <begin position="146"/>
        <end position="157"/>
    </location>
</feature>
<feature type="compositionally biased region" description="Basic and acidic residues" evidence="1">
    <location>
        <begin position="572"/>
        <end position="581"/>
    </location>
</feature>
<feature type="compositionally biased region" description="Low complexity" evidence="1">
    <location>
        <begin position="817"/>
        <end position="832"/>
    </location>
</feature>
<dbReference type="SUPFAM" id="SSF57903">
    <property type="entry name" value="FYVE/PHD zinc finger"/>
    <property type="match status" value="1"/>
</dbReference>
<feature type="region of interest" description="Disordered" evidence="1">
    <location>
        <begin position="1242"/>
        <end position="1336"/>
    </location>
</feature>
<feature type="compositionally biased region" description="Basic and acidic residues" evidence="1">
    <location>
        <begin position="1169"/>
        <end position="1189"/>
    </location>
</feature>
<organism evidence="2">
    <name type="scientific">Chromera velia CCMP2878</name>
    <dbReference type="NCBI Taxonomy" id="1169474"/>
    <lineage>
        <taxon>Eukaryota</taxon>
        <taxon>Sar</taxon>
        <taxon>Alveolata</taxon>
        <taxon>Colpodellida</taxon>
        <taxon>Chromeraceae</taxon>
        <taxon>Chromera</taxon>
    </lineage>
</organism>
<feature type="compositionally biased region" description="Low complexity" evidence="1">
    <location>
        <begin position="627"/>
        <end position="659"/>
    </location>
</feature>
<feature type="compositionally biased region" description="Polar residues" evidence="1">
    <location>
        <begin position="599"/>
        <end position="617"/>
    </location>
</feature>
<reference evidence="2" key="1">
    <citation type="submission" date="2014-11" db="EMBL/GenBank/DDBJ databases">
        <authorList>
            <person name="Otto D Thomas"/>
            <person name="Naeem Raeece"/>
        </authorList>
    </citation>
    <scope>NUCLEOTIDE SEQUENCE</scope>
</reference>
<sequence length="1704" mass="179357">MDEGSVCRDLYGRFVKARVEGLKELPPRIREARRIVFEKDTEGAFQFAQQGKTANTNTSLQSCPACEKPFAFGKSLSLKLAAKLSPKHFLRRNVCEVCLGTFCQNCRRQTVALVGDSALKELEGGDGEGEVDEENGAAGDSGDEGGGEKDKDKHETKGGAWKGLGGGGKGKEKEVPMMRCCRSCVDRIRSFQESRLGEAAMPLSSRQLKKLTLKAAQNYTSLWSLVAQLEGLVRFAEERQGGALGLPEDIRSVLPILNDRIRSEVSGFHVLIGEAKELKVRPWPHRDSDMKMALVNYTLQALHSAKPVVVTAQQRLRALEEKSERAQAVVSMGGPGAGVGGPNWSPLQSPREPPDSPRSSAPLEPLARENPGASPVSPFVAPSEEEGDFDGGGGVDGLDLQSFLEGAEAGSVAQSETQGGRGEGEHLGVVSTSAGGHSSFVHGQRPPSAPPSIHPHQRMPSLSVEGDTNEEGDAWGHAASVGSRPSINNYPQDNAASFGSSPAEHLRRDSPPFATTGGERESSARGSVSAGADAALPSEAQKTDEDRPGGLRGLFWAASRRYQNLRLQQQQEQEKSGRHLEPPTGGRGSASERRRSSSKQGDGSRWSQPRTSISSRTAAPRFSPFTASALAVSAAATRGYQASASARRASRAASSVASSPRGSDFGVGVGGTSRIQGERGEEETEVVMWTESVSGREEGLRFDGSAAAAVEARGGAGVHLAPRVISGPLVFEDEEFGHTGPGAGAERRSLDEWGGGDVHGANEFSDDMPWLREGGGVLTSSPEGEDKESRLKKRGASIPKLVIPPSSVVAEGGGRGSARSAASVSSPSLPAAQKRESDAGASPVYPPPPSAHSAPVHVNRPGQSQTTPTQQPPPLFDSAGVSFEGSVEAGGDDGESRPPLVSSLGRPRSVSFRGRPAVSPLISPRDPNPSPPVSLPGDPSSKVVQADHWSSRRTSSVVSARAGVRAVFSRLQDEEATALEGGLTDSGGGEAVEREREKVFTFGMPAPSSPPRTTLRSAVQRSKSVTTAIQLFGAAGQKGRDGPFPGRREQAATATAAAMRAGEGEERLGGPLWRRRRTTNVGLVPQQQQQPAAETASGGRPDSAPPPARRPSSAIAAASHQSGSPFSGPSDHVNVHSYSVHSAAGSCASFSGRRGTNPFAPPDEEKEEEEKRGEPRGERRSSREKEKRTPSGRTVEAQVEGENGGGVDTIFSSMDLEAFLDLAGGGPPLSRLQPPTLLATVPEGTASSVTPSSRVQSGALPLLPGDAPGEETVESPSPFSRGGSRAPSRTVDLNPFANSEEGQVAGGLEKEKRVRTAEREAEFERDVREEEEEGKSDVVFRRRTTTSNVLGQALFASCWMRTDKQGKGGSKQRQSVNFFNGRENRHDTPSRAVTISDLLGGPRKESPSAWGDGDERPRRRSKSSGSAPSSLSASSSSSASSYSRRSTHQGHGQEEKGDGDHSPSAVPSREGSGGERRKSSRSAQQVQVVEDSTRPTGRRGEKEKRGSSSSSRSVGGSGGRSGGGSQRGMKLLNMALAPFLRRRTVHGEREWGETESGSRSEGGERGVRRGGQGGRLSAGVPIALGPGWKLRDGVVVMEGGDDSDSSEPDGKVTLLEGGRGDIWEHTEDPDDHAGLLEGGQASAAEAKGEGSEGVLRGGGRGRNPGVLHAKRVSVCLNVAAEEDYAAAPPRSAMNTSTRRQGSDS</sequence>
<feature type="compositionally biased region" description="Acidic residues" evidence="1">
    <location>
        <begin position="124"/>
        <end position="145"/>
    </location>
</feature>
<accession>A0A0G4HYT8</accession>
<feature type="compositionally biased region" description="Basic and acidic residues" evidence="1">
    <location>
        <begin position="1620"/>
        <end position="1634"/>
    </location>
</feature>
<feature type="compositionally biased region" description="Polar residues" evidence="1">
    <location>
        <begin position="1245"/>
        <end position="1256"/>
    </location>
</feature>
<dbReference type="Gene3D" id="3.30.40.10">
    <property type="entry name" value="Zinc/RING finger domain, C3HC4 (zinc finger)"/>
    <property type="match status" value="1"/>
</dbReference>
<feature type="region of interest" description="Disordered" evidence="1">
    <location>
        <begin position="123"/>
        <end position="173"/>
    </location>
</feature>
<gene>
    <name evidence="2" type="ORF">Cvel_9561</name>
</gene>
<feature type="region of interest" description="Disordered" evidence="1">
    <location>
        <begin position="1682"/>
        <end position="1704"/>
    </location>
</feature>
<protein>
    <submittedName>
        <fullName evidence="2">Uncharacterized protein</fullName>
    </submittedName>
</protein>
<feature type="compositionally biased region" description="Low complexity" evidence="1">
    <location>
        <begin position="1423"/>
        <end position="1444"/>
    </location>
</feature>
<proteinExistence type="predicted"/>
<feature type="region of interest" description="Disordered" evidence="1">
    <location>
        <begin position="565"/>
        <end position="686"/>
    </location>
</feature>
<feature type="compositionally biased region" description="Low complexity" evidence="1">
    <location>
        <begin position="1085"/>
        <end position="1102"/>
    </location>
</feature>
<feature type="compositionally biased region" description="Polar residues" evidence="1">
    <location>
        <begin position="1692"/>
        <end position="1704"/>
    </location>
</feature>
<name>A0A0G4HYT8_9ALVE</name>
<feature type="region of interest" description="Disordered" evidence="1">
    <location>
        <begin position="973"/>
        <end position="993"/>
    </location>
</feature>
<feature type="compositionally biased region" description="Basic and acidic residues" evidence="1">
    <location>
        <begin position="1038"/>
        <end position="1050"/>
    </location>
</feature>
<feature type="region of interest" description="Disordered" evidence="1">
    <location>
        <begin position="327"/>
        <end position="552"/>
    </location>
</feature>
<feature type="compositionally biased region" description="Low complexity" evidence="1">
    <location>
        <begin position="1051"/>
        <end position="1061"/>
    </location>
</feature>
<feature type="compositionally biased region" description="Low complexity" evidence="1">
    <location>
        <begin position="1110"/>
        <end position="1119"/>
    </location>
</feature>
<feature type="region of interest" description="Disordered" evidence="1">
    <location>
        <begin position="735"/>
        <end position="956"/>
    </location>
</feature>
<feature type="compositionally biased region" description="Polar residues" evidence="1">
    <location>
        <begin position="483"/>
        <end position="500"/>
    </location>
</feature>
<feature type="compositionally biased region" description="Basic and acidic residues" evidence="1">
    <location>
        <begin position="1545"/>
        <end position="1567"/>
    </location>
</feature>
<evidence type="ECO:0000313" key="2">
    <source>
        <dbReference type="EMBL" id="CEM49705.1"/>
    </source>
</evidence>
<dbReference type="VEuPathDB" id="CryptoDB:Cvel_9561"/>
<dbReference type="InterPro" id="IPR011011">
    <property type="entry name" value="Znf_FYVE_PHD"/>
</dbReference>
<dbReference type="EMBL" id="CDMZ01004424">
    <property type="protein sequence ID" value="CEM49705.1"/>
    <property type="molecule type" value="Genomic_DNA"/>
</dbReference>
<evidence type="ECO:0000256" key="1">
    <source>
        <dbReference type="SAM" id="MobiDB-lite"/>
    </source>
</evidence>
<feature type="compositionally biased region" description="Basic and acidic residues" evidence="1">
    <location>
        <begin position="1451"/>
        <end position="1461"/>
    </location>
</feature>
<dbReference type="CDD" id="cd00065">
    <property type="entry name" value="FYVE_like_SF"/>
    <property type="match status" value="1"/>
</dbReference>
<feature type="compositionally biased region" description="Gly residues" evidence="1">
    <location>
        <begin position="1515"/>
        <end position="1526"/>
    </location>
</feature>
<dbReference type="InterPro" id="IPR013083">
    <property type="entry name" value="Znf_RING/FYVE/PHD"/>
</dbReference>
<feature type="region of interest" description="Disordered" evidence="1">
    <location>
        <begin position="1363"/>
        <end position="1583"/>
    </location>
</feature>
<feature type="region of interest" description="Disordered" evidence="1">
    <location>
        <begin position="1620"/>
        <end position="1663"/>
    </location>
</feature>
<feature type="region of interest" description="Disordered" evidence="1">
    <location>
        <begin position="1033"/>
        <end position="1208"/>
    </location>
</feature>
<feature type="compositionally biased region" description="Basic and acidic residues" evidence="1">
    <location>
        <begin position="1308"/>
        <end position="1328"/>
    </location>
</feature>